<accession>A0A8K0TKW3</accession>
<proteinExistence type="predicted"/>
<organism evidence="2 3">
    <name type="scientific">Plectosphaerella cucumerina</name>
    <dbReference type="NCBI Taxonomy" id="40658"/>
    <lineage>
        <taxon>Eukaryota</taxon>
        <taxon>Fungi</taxon>
        <taxon>Dikarya</taxon>
        <taxon>Ascomycota</taxon>
        <taxon>Pezizomycotina</taxon>
        <taxon>Sordariomycetes</taxon>
        <taxon>Hypocreomycetidae</taxon>
        <taxon>Glomerellales</taxon>
        <taxon>Plectosphaerellaceae</taxon>
        <taxon>Plectosphaerella</taxon>
    </lineage>
</organism>
<evidence type="ECO:0000256" key="1">
    <source>
        <dbReference type="SAM" id="MobiDB-lite"/>
    </source>
</evidence>
<dbReference type="EMBL" id="JAGPXD010000002">
    <property type="protein sequence ID" value="KAH7369124.1"/>
    <property type="molecule type" value="Genomic_DNA"/>
</dbReference>
<feature type="compositionally biased region" description="Polar residues" evidence="1">
    <location>
        <begin position="25"/>
        <end position="51"/>
    </location>
</feature>
<dbReference type="OrthoDB" id="5337545at2759"/>
<feature type="region of interest" description="Disordered" evidence="1">
    <location>
        <begin position="1"/>
        <end position="161"/>
    </location>
</feature>
<comment type="caution">
    <text evidence="2">The sequence shown here is derived from an EMBL/GenBank/DDBJ whole genome shotgun (WGS) entry which is preliminary data.</text>
</comment>
<dbReference type="AlphaFoldDB" id="A0A8K0TKW3"/>
<dbReference type="Proteomes" id="UP000813385">
    <property type="component" value="Unassembled WGS sequence"/>
</dbReference>
<reference evidence="2" key="1">
    <citation type="journal article" date="2021" name="Nat. Commun.">
        <title>Genetic determinants of endophytism in the Arabidopsis root mycobiome.</title>
        <authorList>
            <person name="Mesny F."/>
            <person name="Miyauchi S."/>
            <person name="Thiergart T."/>
            <person name="Pickel B."/>
            <person name="Atanasova L."/>
            <person name="Karlsson M."/>
            <person name="Huettel B."/>
            <person name="Barry K.W."/>
            <person name="Haridas S."/>
            <person name="Chen C."/>
            <person name="Bauer D."/>
            <person name="Andreopoulos W."/>
            <person name="Pangilinan J."/>
            <person name="LaButti K."/>
            <person name="Riley R."/>
            <person name="Lipzen A."/>
            <person name="Clum A."/>
            <person name="Drula E."/>
            <person name="Henrissat B."/>
            <person name="Kohler A."/>
            <person name="Grigoriev I.V."/>
            <person name="Martin F.M."/>
            <person name="Hacquard S."/>
        </authorList>
    </citation>
    <scope>NUCLEOTIDE SEQUENCE</scope>
    <source>
        <strain evidence="2">MPI-CAGE-AT-0016</strain>
    </source>
</reference>
<protein>
    <submittedName>
        <fullName evidence="2">Uncharacterized protein</fullName>
    </submittedName>
</protein>
<gene>
    <name evidence="2" type="ORF">B0T11DRAFT_70797</name>
</gene>
<evidence type="ECO:0000313" key="2">
    <source>
        <dbReference type="EMBL" id="KAH7369124.1"/>
    </source>
</evidence>
<sequence>MNSDSSGKGKAPEDTISGGPDDLPSNYTSEVENNVQQAAASPVSRLQQSATGLARAMFSARPEHSSTGATASDKPRDGAFAPSSIERGETSQARPGQFSAPGSSAARFGQTQGLSQQASADYDGFLQEGSALPPLPSSAEFGTHADRASRPIHGQSGTAIQEQEARDGAEVLDLLASPDIIDLTEDPDVDPDLSPEDVDMLRRALFEGPSQRGTTNWDSLLNLAPGFLLSGDPEATRQHLGVSDNAEGIKLWLEQWRDVLDQYTDEVWGDLGPLAHDARREVDQAEKEQQPIAGQQGNLKALGRLRQILAHVRGP</sequence>
<name>A0A8K0TKW3_9PEZI</name>
<feature type="compositionally biased region" description="Polar residues" evidence="1">
    <location>
        <begin position="109"/>
        <end position="119"/>
    </location>
</feature>
<keyword evidence="3" id="KW-1185">Reference proteome</keyword>
<evidence type="ECO:0000313" key="3">
    <source>
        <dbReference type="Proteomes" id="UP000813385"/>
    </source>
</evidence>